<accession>A9HSV4</accession>
<dbReference type="KEGG" id="gdi:GDI3871"/>
<dbReference type="Proteomes" id="UP000001176">
    <property type="component" value="Plasmid pGDIPal5I"/>
</dbReference>
<geneLocation type="plasmid" evidence="2 3">
    <name>pGDIPal5I</name>
</geneLocation>
<keyword evidence="1" id="KW-0812">Transmembrane</keyword>
<dbReference type="RefSeq" id="WP_012222210.1">
    <property type="nucleotide sequence ID" value="NC_010124.1"/>
</dbReference>
<organism evidence="2 3">
    <name type="scientific">Gluconacetobacter diazotrophicus (strain ATCC 49037 / DSM 5601 / CCUG 37298 / CIP 103539 / LMG 7603 / PAl5)</name>
    <dbReference type="NCBI Taxonomy" id="272568"/>
    <lineage>
        <taxon>Bacteria</taxon>
        <taxon>Pseudomonadati</taxon>
        <taxon>Pseudomonadota</taxon>
        <taxon>Alphaproteobacteria</taxon>
        <taxon>Acetobacterales</taxon>
        <taxon>Acetobacteraceae</taxon>
        <taxon>Gluconacetobacter</taxon>
    </lineage>
</organism>
<keyword evidence="3" id="KW-1185">Reference proteome</keyword>
<sequence length="64" mass="7003">MTHLLGTVFLFIGFAVFAFSVVPFATKKNLKLSLLLILVGFVALGNGLLMMHNPHLFDTAQTPK</sequence>
<name>A9HSV4_GLUDA</name>
<dbReference type="EMBL" id="AM889287">
    <property type="protein sequence ID" value="CAP57835.1"/>
    <property type="molecule type" value="Genomic_DNA"/>
</dbReference>
<reference evidence="3" key="1">
    <citation type="journal article" date="2009" name="BMC Genomics">
        <title>Complete genome sequence of the sugarcane nitrogen-fixing endophyte Gluconacetobacter diazotrophicus Pal5.</title>
        <authorList>
            <person name="Bertalan M."/>
            <person name="Albano R."/>
            <person name="Padua V."/>
            <person name="Rouws L."/>
            <person name="Rojas C."/>
            <person name="Hemerly A."/>
            <person name="Teixeira K."/>
            <person name="Schwab S."/>
            <person name="Araujo J."/>
            <person name="Oliveira A."/>
            <person name="Franca L."/>
            <person name="Magalhaes V."/>
            <person name="Alqueres S."/>
            <person name="Cardoso A."/>
            <person name="Almeida W."/>
            <person name="Loureiro M.M."/>
            <person name="Nogueira E."/>
            <person name="Cidade D."/>
            <person name="Oliveira D."/>
            <person name="Simao T."/>
            <person name="Macedo J."/>
            <person name="Valadao A."/>
            <person name="Dreschsel M."/>
            <person name="Freitas F."/>
            <person name="Vidal M."/>
            <person name="Guedes H."/>
            <person name="Rodrigues E."/>
            <person name="Meneses C."/>
            <person name="Brioso P."/>
            <person name="Pozzer L."/>
            <person name="Figueiredo D."/>
            <person name="Montano H."/>
            <person name="Junior J."/>
            <person name="Filho G."/>
            <person name="Flores V."/>
            <person name="Ferreira B."/>
            <person name="Branco A."/>
            <person name="Gonzalez P."/>
            <person name="Guillobel H."/>
            <person name="Lemos M."/>
            <person name="Seibel L."/>
            <person name="Macedo J."/>
            <person name="Alves-Ferreira M."/>
            <person name="Sachetto-Martins G."/>
            <person name="Coelho A."/>
            <person name="Santos E."/>
            <person name="Amaral G."/>
            <person name="Neves A."/>
            <person name="Pacheco A.B."/>
            <person name="Carvalho D."/>
            <person name="Lery L."/>
            <person name="Bisch P."/>
            <person name="Rossle S.C."/>
            <person name="Urmenyi T."/>
            <person name="Kruger W.V."/>
            <person name="Martins O."/>
            <person name="Baldani J.I."/>
            <person name="Ferreira P.C."/>
        </authorList>
    </citation>
    <scope>NUCLEOTIDE SEQUENCE [LARGE SCALE GENOMIC DNA]</scope>
    <source>
        <strain evidence="3">ATCC 49037 / DSM 5601 / CCUG 37298 / CIP 103539 / LMG 7603 / PAl5</strain>
        <plasmid evidence="3">pGDIPal5I</plasmid>
    </source>
</reference>
<protein>
    <submittedName>
        <fullName evidence="2">Putative membrane protein</fullName>
    </submittedName>
</protein>
<feature type="transmembrane region" description="Helical" evidence="1">
    <location>
        <begin position="6"/>
        <end position="25"/>
    </location>
</feature>
<evidence type="ECO:0000256" key="1">
    <source>
        <dbReference type="SAM" id="Phobius"/>
    </source>
</evidence>
<dbReference type="AlphaFoldDB" id="A9HSV4"/>
<evidence type="ECO:0000313" key="3">
    <source>
        <dbReference type="Proteomes" id="UP000001176"/>
    </source>
</evidence>
<keyword evidence="2" id="KW-0614">Plasmid</keyword>
<proteinExistence type="predicted"/>
<evidence type="ECO:0000313" key="2">
    <source>
        <dbReference type="EMBL" id="CAP57835.1"/>
    </source>
</evidence>
<keyword evidence="1" id="KW-0472">Membrane</keyword>
<keyword evidence="1" id="KW-1133">Transmembrane helix</keyword>
<gene>
    <name evidence="2" type="ordered locus">GDI3871</name>
</gene>
<feature type="transmembrane region" description="Helical" evidence="1">
    <location>
        <begin position="32"/>
        <end position="51"/>
    </location>
</feature>